<dbReference type="EMBL" id="QXGK01000004">
    <property type="protein sequence ID" value="RSX57733.1"/>
    <property type="molecule type" value="Genomic_DNA"/>
</dbReference>
<proteinExistence type="inferred from homology"/>
<feature type="binding site" evidence="18">
    <location>
        <position position="159"/>
    </location>
    <ligand>
        <name>4-amino-2-methyl-5-(diphosphooxymethyl)pyrimidine</name>
        <dbReference type="ChEBI" id="CHEBI:57841"/>
    </ligand>
</feature>
<dbReference type="SUPFAM" id="SSF53613">
    <property type="entry name" value="Ribokinase-like"/>
    <property type="match status" value="1"/>
</dbReference>
<evidence type="ECO:0000313" key="21">
    <source>
        <dbReference type="EMBL" id="RSX57733.1"/>
    </source>
</evidence>
<dbReference type="GO" id="GO:0005524">
    <property type="term" value="F:ATP binding"/>
    <property type="evidence" value="ECO:0007669"/>
    <property type="project" value="UniProtKB-KW"/>
</dbReference>
<feature type="binding site" evidence="18">
    <location>
        <position position="84"/>
    </location>
    <ligand>
        <name>Mg(2+)</name>
        <dbReference type="ChEBI" id="CHEBI:18420"/>
    </ligand>
</feature>
<evidence type="ECO:0000256" key="1">
    <source>
        <dbReference type="ARBA" id="ARBA00000151"/>
    </source>
</evidence>
<evidence type="ECO:0000256" key="16">
    <source>
        <dbReference type="ARBA" id="ARBA00047851"/>
    </source>
</evidence>
<comment type="pathway">
    <text evidence="5">Cofactor biosynthesis; thiamine diphosphate biosynthesis; 4-amino-2-methyl-5-diphosphomethylpyrimidine from 5-amino-1-(5-phospho-D-ribosyl)imidazole: step 3/3.</text>
</comment>
<evidence type="ECO:0000256" key="15">
    <source>
        <dbReference type="ARBA" id="ARBA00047334"/>
    </source>
</evidence>
<feature type="binding site" evidence="18">
    <location>
        <begin position="156"/>
        <end position="158"/>
    </location>
    <ligand>
        <name>2-[(2R,5Z)-2-carboxy-4-methylthiazol-5(2H)-ylidene]ethyl phosphate</name>
        <dbReference type="ChEBI" id="CHEBI:62899"/>
    </ligand>
</feature>
<dbReference type="GO" id="GO:0005829">
    <property type="term" value="C:cytosol"/>
    <property type="evidence" value="ECO:0007669"/>
    <property type="project" value="TreeGrafter"/>
</dbReference>
<comment type="catalytic activity">
    <reaction evidence="16 18">
        <text>2-(2-carboxy-4-methylthiazol-5-yl)ethyl phosphate + 4-amino-2-methyl-5-(diphosphooxymethyl)pyrimidine + 2 H(+) = thiamine phosphate + CO2 + diphosphate</text>
        <dbReference type="Rhea" id="RHEA:47848"/>
        <dbReference type="ChEBI" id="CHEBI:15378"/>
        <dbReference type="ChEBI" id="CHEBI:16526"/>
        <dbReference type="ChEBI" id="CHEBI:33019"/>
        <dbReference type="ChEBI" id="CHEBI:37575"/>
        <dbReference type="ChEBI" id="CHEBI:57841"/>
        <dbReference type="ChEBI" id="CHEBI:62890"/>
        <dbReference type="EC" id="2.5.1.3"/>
    </reaction>
</comment>
<evidence type="ECO:0000256" key="6">
    <source>
        <dbReference type="ARBA" id="ARBA00005165"/>
    </source>
</evidence>
<dbReference type="InterPro" id="IPR036206">
    <property type="entry name" value="ThiamineP_synth_sf"/>
</dbReference>
<dbReference type="InterPro" id="IPR004399">
    <property type="entry name" value="HMP/HMP-P_kinase_dom"/>
</dbReference>
<comment type="catalytic activity">
    <reaction evidence="17 18">
        <text>2-[(2R,5Z)-2-carboxy-4-methylthiazol-5(2H)-ylidene]ethyl phosphate + 4-amino-2-methyl-5-(diphosphooxymethyl)pyrimidine + 2 H(+) = thiamine phosphate + CO2 + diphosphate</text>
        <dbReference type="Rhea" id="RHEA:47844"/>
        <dbReference type="ChEBI" id="CHEBI:15378"/>
        <dbReference type="ChEBI" id="CHEBI:16526"/>
        <dbReference type="ChEBI" id="CHEBI:33019"/>
        <dbReference type="ChEBI" id="CHEBI:37575"/>
        <dbReference type="ChEBI" id="CHEBI:57841"/>
        <dbReference type="ChEBI" id="CHEBI:62899"/>
        <dbReference type="EC" id="2.5.1.3"/>
    </reaction>
</comment>
<comment type="function">
    <text evidence="4">Catalyzes the phosphorylation of hydroxymethylpyrimidine phosphate (HMP-P) to HMP-PP, and of HMP to HMP-P.</text>
</comment>
<feature type="binding site" evidence="18">
    <location>
        <position position="195"/>
    </location>
    <ligand>
        <name>2-[(2R,5Z)-2-carboxy-4-methylthiazol-5(2H)-ylidene]ethyl phosphate</name>
        <dbReference type="ChEBI" id="CHEBI:62899"/>
    </ligand>
</feature>
<feature type="binding site" evidence="18">
    <location>
        <position position="127"/>
    </location>
    <ligand>
        <name>4-amino-2-methyl-5-(diphosphooxymethyl)pyrimidine</name>
        <dbReference type="ChEBI" id="CHEBI:57841"/>
    </ligand>
</feature>
<comment type="pathway">
    <text evidence="6 18">Cofactor biosynthesis; thiamine diphosphate biosynthesis; thiamine phosphate from 4-amino-2-methyl-5-diphosphomethylpyrimidine and 4-methyl-5-(2-phosphoethyl)-thiazole: step 1/1.</text>
</comment>
<evidence type="ECO:0000256" key="12">
    <source>
        <dbReference type="ARBA" id="ARBA00022842"/>
    </source>
</evidence>
<gene>
    <name evidence="18" type="primary">thiE</name>
    <name evidence="21" type="ORF">D2E24_0581</name>
</gene>
<evidence type="ECO:0000259" key="20">
    <source>
        <dbReference type="Pfam" id="PF08543"/>
    </source>
</evidence>
<dbReference type="CDD" id="cd00564">
    <property type="entry name" value="TMP_TenI"/>
    <property type="match status" value="1"/>
</dbReference>
<comment type="similarity">
    <text evidence="18">Belongs to the thiamine-phosphate synthase family.</text>
</comment>
<evidence type="ECO:0000256" key="7">
    <source>
        <dbReference type="ARBA" id="ARBA00022679"/>
    </source>
</evidence>
<evidence type="ECO:0000259" key="19">
    <source>
        <dbReference type="Pfam" id="PF02581"/>
    </source>
</evidence>
<dbReference type="InterPro" id="IPR029056">
    <property type="entry name" value="Ribokinase-like"/>
</dbReference>
<dbReference type="InterPro" id="IPR022998">
    <property type="entry name" value="ThiamineP_synth_TenI"/>
</dbReference>
<keyword evidence="11" id="KW-0067">ATP-binding</keyword>
<organism evidence="21 22">
    <name type="scientific">Bifidobacterium samirii</name>
    <dbReference type="NCBI Taxonomy" id="2306974"/>
    <lineage>
        <taxon>Bacteria</taxon>
        <taxon>Bacillati</taxon>
        <taxon>Actinomycetota</taxon>
        <taxon>Actinomycetes</taxon>
        <taxon>Bifidobacteriales</taxon>
        <taxon>Bifidobacteriaceae</taxon>
        <taxon>Bifidobacterium</taxon>
    </lineage>
</organism>
<feature type="binding site" evidence="18">
    <location>
        <begin position="47"/>
        <end position="51"/>
    </location>
    <ligand>
        <name>4-amino-2-methyl-5-(diphosphooxymethyl)pyrimidine</name>
        <dbReference type="ChEBI" id="CHEBI:57841"/>
    </ligand>
</feature>
<dbReference type="PANTHER" id="PTHR20858">
    <property type="entry name" value="PHOSPHOMETHYLPYRIMIDINE KINASE"/>
    <property type="match status" value="1"/>
</dbReference>
<feature type="binding site" evidence="18">
    <location>
        <position position="83"/>
    </location>
    <ligand>
        <name>4-amino-2-methyl-5-(diphosphooxymethyl)pyrimidine</name>
        <dbReference type="ChEBI" id="CHEBI:57841"/>
    </ligand>
</feature>
<dbReference type="GO" id="GO:0009229">
    <property type="term" value="P:thiamine diphosphate biosynthetic process"/>
    <property type="evidence" value="ECO:0007669"/>
    <property type="project" value="UniProtKB-UniRule"/>
</dbReference>
<evidence type="ECO:0000256" key="9">
    <source>
        <dbReference type="ARBA" id="ARBA00022741"/>
    </source>
</evidence>
<dbReference type="GO" id="GO:0008902">
    <property type="term" value="F:hydroxymethylpyrimidine kinase activity"/>
    <property type="evidence" value="ECO:0007669"/>
    <property type="project" value="UniProtKB-EC"/>
</dbReference>
<dbReference type="GO" id="GO:0008972">
    <property type="term" value="F:phosphomethylpyrimidine kinase activity"/>
    <property type="evidence" value="ECO:0007669"/>
    <property type="project" value="UniProtKB-EC"/>
</dbReference>
<evidence type="ECO:0000256" key="5">
    <source>
        <dbReference type="ARBA" id="ARBA00004769"/>
    </source>
</evidence>
<name>A0A430FVC2_9BIFI</name>
<dbReference type="InterPro" id="IPR034291">
    <property type="entry name" value="TMP_synthase"/>
</dbReference>
<dbReference type="GO" id="GO:0000287">
    <property type="term" value="F:magnesium ion binding"/>
    <property type="evidence" value="ECO:0007669"/>
    <property type="project" value="UniProtKB-UniRule"/>
</dbReference>
<dbReference type="CDD" id="cd01169">
    <property type="entry name" value="HMPP_kinase"/>
    <property type="match status" value="1"/>
</dbReference>
<feature type="domain" description="Thiamine phosphate synthase/TenI" evidence="19">
    <location>
        <begin position="18"/>
        <end position="218"/>
    </location>
</feature>
<dbReference type="InterPro" id="IPR013749">
    <property type="entry name" value="PM/HMP-P_kinase-1"/>
</dbReference>
<evidence type="ECO:0000256" key="3">
    <source>
        <dbReference type="ARBA" id="ARBA00003814"/>
    </source>
</evidence>
<keyword evidence="7 18" id="KW-0808">Transferase</keyword>
<keyword evidence="10 21" id="KW-0418">Kinase</keyword>
<dbReference type="Proteomes" id="UP000287470">
    <property type="component" value="Unassembled WGS sequence"/>
</dbReference>
<feature type="domain" description="Pyridoxamine kinase/Phosphomethylpyrimidine kinase" evidence="20">
    <location>
        <begin position="255"/>
        <end position="392"/>
    </location>
</feature>
<evidence type="ECO:0000256" key="14">
    <source>
        <dbReference type="ARBA" id="ARBA00023268"/>
    </source>
</evidence>
<dbReference type="HAMAP" id="MF_00097">
    <property type="entry name" value="TMP_synthase"/>
    <property type="match status" value="1"/>
</dbReference>
<feature type="domain" description="Pyridoxamine kinase/Phosphomethylpyrimidine kinase" evidence="20">
    <location>
        <begin position="416"/>
        <end position="523"/>
    </location>
</feature>
<dbReference type="GO" id="GO:0004789">
    <property type="term" value="F:thiamine-phosphate diphosphorylase activity"/>
    <property type="evidence" value="ECO:0007669"/>
    <property type="project" value="UniProtKB-UniRule"/>
</dbReference>
<feature type="binding site" evidence="18">
    <location>
        <begin position="215"/>
        <end position="216"/>
    </location>
    <ligand>
        <name>2-[(2R,5Z)-2-carboxy-4-methylthiazol-5(2H)-ylidene]ethyl phosphate</name>
        <dbReference type="ChEBI" id="CHEBI:62899"/>
    </ligand>
</feature>
<keyword evidence="14" id="KW-0511">Multifunctional enzyme</keyword>
<dbReference type="Pfam" id="PF08543">
    <property type="entry name" value="Phos_pyr_kin"/>
    <property type="match status" value="2"/>
</dbReference>
<comment type="catalytic activity">
    <reaction evidence="15 18">
        <text>4-methyl-5-(2-phosphooxyethyl)-thiazole + 4-amino-2-methyl-5-(diphosphooxymethyl)pyrimidine + H(+) = thiamine phosphate + diphosphate</text>
        <dbReference type="Rhea" id="RHEA:22328"/>
        <dbReference type="ChEBI" id="CHEBI:15378"/>
        <dbReference type="ChEBI" id="CHEBI:33019"/>
        <dbReference type="ChEBI" id="CHEBI:37575"/>
        <dbReference type="ChEBI" id="CHEBI:57841"/>
        <dbReference type="ChEBI" id="CHEBI:58296"/>
        <dbReference type="EC" id="2.5.1.3"/>
    </reaction>
</comment>
<dbReference type="PANTHER" id="PTHR20858:SF17">
    <property type="entry name" value="HYDROXYMETHYLPYRIMIDINE_PHOSPHOMETHYLPYRIMIDINE KINASE THI20-RELATED"/>
    <property type="match status" value="1"/>
</dbReference>
<dbReference type="RefSeq" id="WP_125967857.1">
    <property type="nucleotide sequence ID" value="NZ_QXGK01000004.1"/>
</dbReference>
<dbReference type="OrthoDB" id="34166at2"/>
<evidence type="ECO:0000256" key="8">
    <source>
        <dbReference type="ARBA" id="ARBA00022723"/>
    </source>
</evidence>
<dbReference type="GO" id="GO:0009228">
    <property type="term" value="P:thiamine biosynthetic process"/>
    <property type="evidence" value="ECO:0007669"/>
    <property type="project" value="UniProtKB-KW"/>
</dbReference>
<dbReference type="SUPFAM" id="SSF51391">
    <property type="entry name" value="Thiamin phosphate synthase"/>
    <property type="match status" value="1"/>
</dbReference>
<keyword evidence="8 18" id="KW-0479">Metal-binding</keyword>
<evidence type="ECO:0000256" key="4">
    <source>
        <dbReference type="ARBA" id="ARBA00003848"/>
    </source>
</evidence>
<protein>
    <recommendedName>
        <fullName evidence="18">Thiamine-phosphate synthase</fullName>
        <shortName evidence="18">TP synthase</shortName>
        <shortName evidence="18">TPS</shortName>
        <ecNumber evidence="18">2.5.1.3</ecNumber>
    </recommendedName>
    <alternativeName>
        <fullName evidence="18">Thiamine-phosphate pyrophosphorylase</fullName>
        <shortName evidence="18">TMP pyrophosphorylase</shortName>
        <shortName evidence="18">TMP-PPase</shortName>
    </alternativeName>
</protein>
<dbReference type="AlphaFoldDB" id="A0A430FVC2"/>
<keyword evidence="13 18" id="KW-0784">Thiamine biosynthesis</keyword>
<comment type="catalytic activity">
    <reaction evidence="1">
        <text>4-amino-5-hydroxymethyl-2-methylpyrimidine + ATP = 4-amino-2-methyl-5-(phosphooxymethyl)pyrimidine + ADP + H(+)</text>
        <dbReference type="Rhea" id="RHEA:23096"/>
        <dbReference type="ChEBI" id="CHEBI:15378"/>
        <dbReference type="ChEBI" id="CHEBI:16892"/>
        <dbReference type="ChEBI" id="CHEBI:30616"/>
        <dbReference type="ChEBI" id="CHEBI:58354"/>
        <dbReference type="ChEBI" id="CHEBI:456216"/>
        <dbReference type="EC" id="2.7.1.49"/>
    </reaction>
</comment>
<evidence type="ECO:0000256" key="10">
    <source>
        <dbReference type="ARBA" id="ARBA00022777"/>
    </source>
</evidence>
<comment type="caution">
    <text evidence="21">The sequence shown here is derived from an EMBL/GenBank/DDBJ whole genome shotgun (WGS) entry which is preliminary data.</text>
</comment>
<keyword evidence="22" id="KW-1185">Reference proteome</keyword>
<comment type="catalytic activity">
    <reaction evidence="2">
        <text>4-amino-2-methyl-5-(phosphooxymethyl)pyrimidine + ATP = 4-amino-2-methyl-5-(diphosphooxymethyl)pyrimidine + ADP</text>
        <dbReference type="Rhea" id="RHEA:19893"/>
        <dbReference type="ChEBI" id="CHEBI:30616"/>
        <dbReference type="ChEBI" id="CHEBI:57841"/>
        <dbReference type="ChEBI" id="CHEBI:58354"/>
        <dbReference type="ChEBI" id="CHEBI:456216"/>
        <dbReference type="EC" id="2.7.4.7"/>
    </reaction>
</comment>
<keyword evidence="9" id="KW-0547">Nucleotide-binding</keyword>
<evidence type="ECO:0000256" key="2">
    <source>
        <dbReference type="ARBA" id="ARBA00000565"/>
    </source>
</evidence>
<dbReference type="Gene3D" id="3.20.20.70">
    <property type="entry name" value="Aldolase class I"/>
    <property type="match status" value="1"/>
</dbReference>
<dbReference type="Pfam" id="PF02581">
    <property type="entry name" value="TMP-TENI"/>
    <property type="match status" value="1"/>
</dbReference>
<comment type="cofactor">
    <cofactor evidence="18">
        <name>Mg(2+)</name>
        <dbReference type="ChEBI" id="CHEBI:18420"/>
    </cofactor>
    <text evidence="18">Binds 1 Mg(2+) ion per subunit.</text>
</comment>
<evidence type="ECO:0000256" key="18">
    <source>
        <dbReference type="HAMAP-Rule" id="MF_00097"/>
    </source>
</evidence>
<evidence type="ECO:0000256" key="17">
    <source>
        <dbReference type="ARBA" id="ARBA00047883"/>
    </source>
</evidence>
<dbReference type="EC" id="2.5.1.3" evidence="18"/>
<evidence type="ECO:0000256" key="11">
    <source>
        <dbReference type="ARBA" id="ARBA00022840"/>
    </source>
</evidence>
<comment type="function">
    <text evidence="3 18">Condenses 4-methyl-5-(beta-hydroxyethyl)thiazole monophosphate (THZ-P) and 2-methyl-4-amino-5-hydroxymethyl pyrimidine pyrophosphate (HMP-PP) to form thiamine monophosphate (TMP).</text>
</comment>
<dbReference type="InterPro" id="IPR013785">
    <property type="entry name" value="Aldolase_TIM"/>
</dbReference>
<evidence type="ECO:0000313" key="22">
    <source>
        <dbReference type="Proteomes" id="UP000287470"/>
    </source>
</evidence>
<keyword evidence="12 18" id="KW-0460">Magnesium</keyword>
<feature type="binding site" evidence="18">
    <location>
        <position position="108"/>
    </location>
    <ligand>
        <name>Mg(2+)</name>
        <dbReference type="ChEBI" id="CHEBI:18420"/>
    </ligand>
</feature>
<dbReference type="UniPathway" id="UPA00060">
    <property type="reaction ID" value="UER00138"/>
</dbReference>
<dbReference type="Gene3D" id="3.40.1190.20">
    <property type="match status" value="1"/>
</dbReference>
<evidence type="ECO:0000256" key="13">
    <source>
        <dbReference type="ARBA" id="ARBA00022977"/>
    </source>
</evidence>
<accession>A0A430FVC2</accession>
<sequence>MNRHPYASMRASFDLSAYLVLGPQDTHGRPVEDVVAAALAGGVTFVQLRAKPGDAGDIVAMARRIADAIAAAGASERVPLVIDDRVDAAWQCRREGIKVDGVHIGQSDMDPVAARELLGDDAIIGLSADLPEHIDAANALPEGTIDYIGAGPLHLTATKPDCAIVGEDGIPGTLDGPRIDALCRASRFPIVVGGGVHEEDVPMLARSLADGWFVVSAIAGADDPADAARRLVEAWRANRDDATRLIPVLAVSGSDSSGGAGMQADLKTMTANGVFAMSALTAITAQNTMGVTGVENVSPAMIAAQIDAVWADIPPAAVKIGMVSSADAIAAIADRLEAHGARNIVLDPVMVATSGAKLIDDDALDALTGRLFPLAAVITPNIPETQVLLDLIARRDHDGAPTLDAGRWAQDAALPEEITSREAMETAGRIIADRFGCAVLVKGGHGVADADDLLVADGEATWIHGRRVDNPNTHGTGCTLSSAIAANLAKGDALADAVRHAKAYLTGALDAQLDLGHGSGPMDHAWAWHGNPAD</sequence>
<reference evidence="21 22" key="1">
    <citation type="submission" date="2018-09" db="EMBL/GenBank/DDBJ databases">
        <title>Characterization of the phylogenetic diversity of five novel species belonging to the genus Bifidobacterium.</title>
        <authorList>
            <person name="Lugli G.A."/>
            <person name="Duranti S."/>
            <person name="Milani C."/>
        </authorList>
    </citation>
    <scope>NUCLEOTIDE SEQUENCE [LARGE SCALE GENOMIC DNA]</scope>
    <source>
        <strain evidence="21 22">2033B</strain>
    </source>
</reference>